<sequence length="34" mass="3733">MRHGDIPNQAKPTMTMGFAASEKKMLKVGDKVKS</sequence>
<accession>A0A0E3BUI0</accession>
<name>D8D1S7_9BURK</name>
<comment type="caution">
    <text evidence="1">The sequence shown here is derived from an EMBL/GenBank/DDBJ whole genome shotgun (WGS) entry which is preliminary data.</text>
</comment>
<dbReference type="Proteomes" id="UP000029567">
    <property type="component" value="Unassembled WGS sequence"/>
</dbReference>
<accession>D8D1S7</accession>
<gene>
    <name evidence="1" type="ORF">P245_27795</name>
</gene>
<proteinExistence type="predicted"/>
<evidence type="ECO:0000313" key="2">
    <source>
        <dbReference type="Proteomes" id="UP000029567"/>
    </source>
</evidence>
<dbReference type="Pfam" id="PF11604">
    <property type="entry name" value="CusF_Ec"/>
    <property type="match status" value="1"/>
</dbReference>
<evidence type="ECO:0000313" key="1">
    <source>
        <dbReference type="EMBL" id="KGG82330.1"/>
    </source>
</evidence>
<dbReference type="Gene3D" id="2.40.50.320">
    <property type="entry name" value="Copper binding periplasmic protein CusF"/>
    <property type="match status" value="1"/>
</dbReference>
<dbReference type="AlphaFoldDB" id="D8D1S7"/>
<reference evidence="1 2" key="1">
    <citation type="submission" date="2013-09" db="EMBL/GenBank/DDBJ databases">
        <title>High correlation between genotypes and phenotypes of environmental bacteria Comamonas testosteroni strains.</title>
        <authorList>
            <person name="Liu L."/>
            <person name="Zhu W."/>
            <person name="Xia X."/>
            <person name="Xu B."/>
            <person name="Luo M."/>
            <person name="Wang G."/>
        </authorList>
    </citation>
    <scope>NUCLEOTIDE SEQUENCE [LARGE SCALE GENOMIC DNA]</scope>
    <source>
        <strain evidence="1 2">JL14</strain>
    </source>
</reference>
<dbReference type="InterPro" id="IPR021647">
    <property type="entry name" value="CusF_Ec"/>
</dbReference>
<organism evidence="1 2">
    <name type="scientific">Comamonas thiooxydans</name>
    <dbReference type="NCBI Taxonomy" id="363952"/>
    <lineage>
        <taxon>Bacteria</taxon>
        <taxon>Pseudomonadati</taxon>
        <taxon>Pseudomonadota</taxon>
        <taxon>Betaproteobacteria</taxon>
        <taxon>Burkholderiales</taxon>
        <taxon>Comamonadaceae</taxon>
        <taxon>Comamonas</taxon>
    </lineage>
</organism>
<protein>
    <submittedName>
        <fullName evidence="1">Uncharacterized protein</fullName>
    </submittedName>
</protein>
<dbReference type="EMBL" id="AWTN01000159">
    <property type="protein sequence ID" value="KGG82330.1"/>
    <property type="molecule type" value="Genomic_DNA"/>
</dbReference>
<dbReference type="InterPro" id="IPR042230">
    <property type="entry name" value="CusF_sf"/>
</dbReference>